<dbReference type="FunFam" id="1.10.340.30:FF:000002">
    <property type="entry name" value="Adenine DNA glycosylase"/>
    <property type="match status" value="1"/>
</dbReference>
<evidence type="ECO:0000256" key="7">
    <source>
        <dbReference type="ARBA" id="ARBA00022723"/>
    </source>
</evidence>
<dbReference type="NCBIfam" id="TIGR01084">
    <property type="entry name" value="mutY"/>
    <property type="match status" value="1"/>
</dbReference>
<dbReference type="GO" id="GO:0034039">
    <property type="term" value="F:8-oxo-7,8-dihydroguanine DNA N-glycosylase activity"/>
    <property type="evidence" value="ECO:0007669"/>
    <property type="project" value="TreeGrafter"/>
</dbReference>
<dbReference type="InterPro" id="IPR015797">
    <property type="entry name" value="NUDIX_hydrolase-like_dom_sf"/>
</dbReference>
<keyword evidence="9 16" id="KW-0378">Hydrolase</keyword>
<keyword evidence="10 14" id="KW-0408">Iron</keyword>
<dbReference type="AlphaFoldDB" id="G2J7W9"/>
<dbReference type="GO" id="GO:0051539">
    <property type="term" value="F:4 iron, 4 sulfur cluster binding"/>
    <property type="evidence" value="ECO:0007669"/>
    <property type="project" value="UniProtKB-UniRule"/>
</dbReference>
<dbReference type="Proteomes" id="UP000054051">
    <property type="component" value="Unassembled WGS sequence"/>
</dbReference>
<gene>
    <name evidence="16" type="primary">mutY</name>
    <name evidence="16" type="ORF">CAGGBEG34_190031</name>
</gene>
<evidence type="ECO:0000256" key="3">
    <source>
        <dbReference type="ARBA" id="ARBA00008343"/>
    </source>
</evidence>
<keyword evidence="7" id="KW-0479">Metal-binding</keyword>
<dbReference type="PANTHER" id="PTHR42944">
    <property type="entry name" value="ADENINE DNA GLYCOSYLASE"/>
    <property type="match status" value="1"/>
</dbReference>
<evidence type="ECO:0000256" key="4">
    <source>
        <dbReference type="ARBA" id="ARBA00012045"/>
    </source>
</evidence>
<dbReference type="eggNOG" id="COG1194">
    <property type="taxonomic scope" value="Bacteria"/>
</dbReference>
<evidence type="ECO:0000256" key="14">
    <source>
        <dbReference type="RuleBase" id="RU365096"/>
    </source>
</evidence>
<dbReference type="Gene3D" id="1.10.340.30">
    <property type="entry name" value="Hypothetical protein, domain 2"/>
    <property type="match status" value="1"/>
</dbReference>
<dbReference type="SUPFAM" id="SSF48150">
    <property type="entry name" value="DNA-glycosylase"/>
    <property type="match status" value="1"/>
</dbReference>
<dbReference type="InterPro" id="IPR011257">
    <property type="entry name" value="DNA_glycosylase"/>
</dbReference>
<proteinExistence type="inferred from homology"/>
<evidence type="ECO:0000256" key="6">
    <source>
        <dbReference type="ARBA" id="ARBA00022485"/>
    </source>
</evidence>
<dbReference type="PANTHER" id="PTHR42944:SF1">
    <property type="entry name" value="ADENINE DNA GLYCOSYLASE"/>
    <property type="match status" value="1"/>
</dbReference>
<evidence type="ECO:0000256" key="13">
    <source>
        <dbReference type="ARBA" id="ARBA00023295"/>
    </source>
</evidence>
<dbReference type="Pfam" id="PF14815">
    <property type="entry name" value="NUDIX_4"/>
    <property type="match status" value="1"/>
</dbReference>
<dbReference type="PROSITE" id="PS01155">
    <property type="entry name" value="ENDONUCLEASE_III_2"/>
    <property type="match status" value="1"/>
</dbReference>
<keyword evidence="13 14" id="KW-0326">Glycosidase</keyword>
<dbReference type="SMART" id="SM00478">
    <property type="entry name" value="ENDO3c"/>
    <property type="match status" value="1"/>
</dbReference>
<evidence type="ECO:0000256" key="1">
    <source>
        <dbReference type="ARBA" id="ARBA00000843"/>
    </source>
</evidence>
<dbReference type="InterPro" id="IPR044298">
    <property type="entry name" value="MIG/MutY"/>
</dbReference>
<feature type="domain" description="HhH-GPD" evidence="15">
    <location>
        <begin position="40"/>
        <end position="200"/>
    </location>
</feature>
<name>G2J7W9_9BURK</name>
<dbReference type="Gene3D" id="1.10.1670.10">
    <property type="entry name" value="Helix-hairpin-Helix base-excision DNA repair enzymes (C-terminal)"/>
    <property type="match status" value="1"/>
</dbReference>
<keyword evidence="8 14" id="KW-0227">DNA damage</keyword>
<dbReference type="InterPro" id="IPR029119">
    <property type="entry name" value="MutY_C"/>
</dbReference>
<dbReference type="Pfam" id="PF00633">
    <property type="entry name" value="HHH"/>
    <property type="match status" value="1"/>
</dbReference>
<keyword evidence="6" id="KW-0004">4Fe-4S</keyword>
<dbReference type="GO" id="GO:0035485">
    <property type="term" value="F:adenine/guanine mispair binding"/>
    <property type="evidence" value="ECO:0007669"/>
    <property type="project" value="TreeGrafter"/>
</dbReference>
<dbReference type="InterPro" id="IPR004036">
    <property type="entry name" value="Endonuclease-III-like_CS2"/>
</dbReference>
<evidence type="ECO:0000313" key="17">
    <source>
        <dbReference type="Proteomes" id="UP000054051"/>
    </source>
</evidence>
<comment type="similarity">
    <text evidence="3 14">Belongs to the Nth/MutY family.</text>
</comment>
<evidence type="ECO:0000256" key="11">
    <source>
        <dbReference type="ARBA" id="ARBA00023014"/>
    </source>
</evidence>
<accession>G2J7W9</accession>
<dbReference type="InterPro" id="IPR023170">
    <property type="entry name" value="HhH_base_excis_C"/>
</dbReference>
<protein>
    <recommendedName>
        <fullName evidence="5 14">Adenine DNA glycosylase</fullName>
        <ecNumber evidence="4 14">3.2.2.31</ecNumber>
    </recommendedName>
</protein>
<dbReference type="Pfam" id="PF00730">
    <property type="entry name" value="HhH-GPD"/>
    <property type="match status" value="1"/>
</dbReference>
<keyword evidence="17" id="KW-1185">Reference proteome</keyword>
<dbReference type="RefSeq" id="WP_006682128.1">
    <property type="nucleotide sequence ID" value="NZ_CAFB01000035.1"/>
</dbReference>
<dbReference type="GO" id="GO:0006298">
    <property type="term" value="P:mismatch repair"/>
    <property type="evidence" value="ECO:0007669"/>
    <property type="project" value="TreeGrafter"/>
</dbReference>
<dbReference type="OrthoDB" id="9802365at2"/>
<dbReference type="Gene3D" id="3.90.79.10">
    <property type="entry name" value="Nucleoside Triphosphate Pyrophosphohydrolase"/>
    <property type="match status" value="1"/>
</dbReference>
<dbReference type="GO" id="GO:0006284">
    <property type="term" value="P:base-excision repair"/>
    <property type="evidence" value="ECO:0007669"/>
    <property type="project" value="UniProtKB-UniRule"/>
</dbReference>
<evidence type="ECO:0000256" key="8">
    <source>
        <dbReference type="ARBA" id="ARBA00022763"/>
    </source>
</evidence>
<sequence length="355" mass="39708">MLSKSGFAPRLVAWQRLHGRHDLPWQNTHDPYRIWLAEIMLQQTQVASVIQYYHRFLARFPDVKTLADAPLDEVMARWSGLGYYARARHLQRCAQRVMREYGGIFPRDVEMLITLPGVGRSTASAIAACAYGAPQPILDGNVKRVLTRIFGIEGFPGAPRIENALWTLAESLLPALVANQEENLKTMRAYTQGLMDLGALVCRRARPDCARCPFQEECVAFATGRTHELPQARPKKAKPVRRAFMLVLRSGNAVLLERRAPKGIWGGLWSLPEASNEAELLACAARFGAFGPFTRLAAVTHTFTHFQLRIEPRLATLPACAYAGNCLAGQEQAWTPLCELHQYGLPAPVRRLLTR</sequence>
<dbReference type="GO" id="GO:0032357">
    <property type="term" value="F:oxidized purine DNA binding"/>
    <property type="evidence" value="ECO:0007669"/>
    <property type="project" value="TreeGrafter"/>
</dbReference>
<evidence type="ECO:0000256" key="10">
    <source>
        <dbReference type="ARBA" id="ARBA00023004"/>
    </source>
</evidence>
<evidence type="ECO:0000256" key="9">
    <source>
        <dbReference type="ARBA" id="ARBA00022801"/>
    </source>
</evidence>
<keyword evidence="11" id="KW-0411">Iron-sulfur</keyword>
<dbReference type="CDD" id="cd03431">
    <property type="entry name" value="NUDIX_DNA_Glycosylase_C-MutY"/>
    <property type="match status" value="1"/>
</dbReference>
<dbReference type="InterPro" id="IPR005760">
    <property type="entry name" value="A/G_AdeGlyc_MutY"/>
</dbReference>
<organism evidence="16 17">
    <name type="scientific">Candidatus Glomeribacter gigasporarum BEG34</name>
    <dbReference type="NCBI Taxonomy" id="1070319"/>
    <lineage>
        <taxon>Bacteria</taxon>
        <taxon>Pseudomonadati</taxon>
        <taxon>Pseudomonadota</taxon>
        <taxon>Betaproteobacteria</taxon>
        <taxon>Burkholderiales</taxon>
        <taxon>Burkholderiaceae</taxon>
        <taxon>Candidatus Glomeribacter</taxon>
    </lineage>
</organism>
<dbReference type="SUPFAM" id="SSF55811">
    <property type="entry name" value="Nudix"/>
    <property type="match status" value="1"/>
</dbReference>
<evidence type="ECO:0000313" key="16">
    <source>
        <dbReference type="EMBL" id="CCD28864.1"/>
    </source>
</evidence>
<comment type="catalytic activity">
    <reaction evidence="1 14">
        <text>Hydrolyzes free adenine bases from 7,8-dihydro-8-oxoguanine:adenine mismatched double-stranded DNA, leaving an apurinic site.</text>
        <dbReference type="EC" id="3.2.2.31"/>
    </reaction>
</comment>
<evidence type="ECO:0000259" key="15">
    <source>
        <dbReference type="SMART" id="SM00478"/>
    </source>
</evidence>
<dbReference type="InterPro" id="IPR000445">
    <property type="entry name" value="HhH_motif"/>
</dbReference>
<comment type="cofactor">
    <cofactor evidence="14">
        <name>[4Fe-4S] cluster</name>
        <dbReference type="ChEBI" id="CHEBI:49883"/>
    </cofactor>
    <text evidence="14">Binds 1 [4Fe-4S] cluster.</text>
</comment>
<evidence type="ECO:0000256" key="2">
    <source>
        <dbReference type="ARBA" id="ARBA00002933"/>
    </source>
</evidence>
<reference evidence="16 17" key="1">
    <citation type="submission" date="2011-08" db="EMBL/GenBank/DDBJ databases">
        <title>The genome of the obligate endobacterium of an arbuscular mycorrhizal fungus reveals an interphylum network of nutritional interactions.</title>
        <authorList>
            <person name="Ghignone S."/>
            <person name="Salvioli A."/>
            <person name="Anca I."/>
            <person name="Lumini E."/>
            <person name="Ortu G."/>
            <person name="Petiti L."/>
            <person name="Cruveiller S."/>
            <person name="Bianciotto V."/>
            <person name="Piffanelli P."/>
            <person name="Lanfranco L."/>
            <person name="Bonfante P."/>
        </authorList>
    </citation>
    <scope>NUCLEOTIDE SEQUENCE [LARGE SCALE GENOMIC DNA]</scope>
    <source>
        <strain evidence="16 17">BEG34</strain>
    </source>
</reference>
<dbReference type="EC" id="3.2.2.31" evidence="4 14"/>
<dbReference type="GO" id="GO:0000701">
    <property type="term" value="F:purine-specific mismatch base pair DNA N-glycosylase activity"/>
    <property type="evidence" value="ECO:0007669"/>
    <property type="project" value="UniProtKB-EC"/>
</dbReference>
<comment type="caution">
    <text evidence="16">The sequence shown here is derived from an EMBL/GenBank/DDBJ whole genome shotgun (WGS) entry which is preliminary data.</text>
</comment>
<comment type="function">
    <text evidence="2">Adenine glycosylase active on G-A mispairs. MutY also corrects error-prone DNA synthesis past GO lesions which are due to the oxidatively damaged form of guanine: 7,8-dihydro-8-oxoguanine (8-oxo-dGTP).</text>
</comment>
<evidence type="ECO:0000256" key="5">
    <source>
        <dbReference type="ARBA" id="ARBA00022023"/>
    </source>
</evidence>
<dbReference type="InterPro" id="IPR003265">
    <property type="entry name" value="HhH-GPD_domain"/>
</dbReference>
<keyword evidence="12" id="KW-0234">DNA repair</keyword>
<dbReference type="GO" id="GO:0046872">
    <property type="term" value="F:metal ion binding"/>
    <property type="evidence" value="ECO:0007669"/>
    <property type="project" value="UniProtKB-UniRule"/>
</dbReference>
<evidence type="ECO:0000256" key="12">
    <source>
        <dbReference type="ARBA" id="ARBA00023204"/>
    </source>
</evidence>
<dbReference type="STRING" id="1070319.CAGGBEG34_190031"/>
<dbReference type="EMBL" id="CAFB01000035">
    <property type="protein sequence ID" value="CCD28864.1"/>
    <property type="molecule type" value="Genomic_DNA"/>
</dbReference>
<dbReference type="CDD" id="cd00056">
    <property type="entry name" value="ENDO3c"/>
    <property type="match status" value="1"/>
</dbReference>